<gene>
    <name evidence="1" type="ORF">GCM10010502_72310</name>
    <name evidence="2" type="ORF">HS99_0039235</name>
</gene>
<comment type="caution">
    <text evidence="2">The sequence shown here is derived from an EMBL/GenBank/DDBJ whole genome shotgun (WGS) entry which is preliminary data.</text>
</comment>
<reference evidence="3" key="3">
    <citation type="submission" date="2016-08" db="EMBL/GenBank/DDBJ databases">
        <title>Sequencing, assembly and comparative genomics of S. aureofaciens ATCC 10762.</title>
        <authorList>
            <person name="Gradnigo J.S."/>
            <person name="Johnson N."/>
            <person name="Somerville G.A."/>
        </authorList>
    </citation>
    <scope>NUCLEOTIDE SEQUENCE [LARGE SCALE GENOMIC DNA]</scope>
    <source>
        <strain evidence="3">ATCC 10762 / DSM 40127 / CCM 3239 / JCM 4008 / LMG 5968 / NBRC 12843 / NCIMB 8234 / A-377</strain>
    </source>
</reference>
<dbReference type="EMBL" id="BMUB01000041">
    <property type="protein sequence ID" value="GGV06798.1"/>
    <property type="molecule type" value="Genomic_DNA"/>
</dbReference>
<organism evidence="2 3">
    <name type="scientific">Kitasatospora aureofaciens</name>
    <name type="common">Streptomyces aureofaciens</name>
    <dbReference type="NCBI Taxonomy" id="1894"/>
    <lineage>
        <taxon>Bacteria</taxon>
        <taxon>Bacillati</taxon>
        <taxon>Actinomycetota</taxon>
        <taxon>Actinomycetes</taxon>
        <taxon>Kitasatosporales</taxon>
        <taxon>Streptomycetaceae</taxon>
        <taxon>Kitasatospora</taxon>
    </lineage>
</organism>
<dbReference type="Proteomes" id="UP000037395">
    <property type="component" value="Unassembled WGS sequence"/>
</dbReference>
<dbReference type="InterPro" id="IPR011748">
    <property type="entry name" value="Unchr_phage_tail-like"/>
</dbReference>
<sequence length="187" mass="19919">MTRAAVPGLASPHPIGELLPALFADDDLAQRFTAGLDTVLAPVFATLDNLPAYFRPRLAPTDFLDWLASWLAVDVDPAWPEEVRRAVVGRAVELHRWRGTRRGLAERLRLVLDAGAEITDGGGVSWTTAPGAAPLPGPGGEVLIRVWPLHGAGLDEDQVLAVVRAGCPVHLNCRVEILPGPPGRAEG</sequence>
<keyword evidence="3" id="KW-1185">Reference proteome</keyword>
<evidence type="ECO:0000313" key="2">
    <source>
        <dbReference type="EMBL" id="OEV33221.1"/>
    </source>
</evidence>
<protein>
    <submittedName>
        <fullName evidence="1 2">Phage tail protein</fullName>
    </submittedName>
</protein>
<accession>A0A1E7MXU0</accession>
<dbReference type="NCBIfam" id="TIGR02242">
    <property type="entry name" value="tail_TIGR02242"/>
    <property type="match status" value="1"/>
</dbReference>
<name>A0A1E7MXU0_KITAU</name>
<reference evidence="2" key="4">
    <citation type="submission" date="2016-08" db="EMBL/GenBank/DDBJ databases">
        <title>Sequencing, Assembly and Comparative Genomics of S. aureofaciens ATCC 10762.</title>
        <authorList>
            <person name="Gradnigo J.S."/>
            <person name="Johnson N."/>
            <person name="Somerville G.A."/>
        </authorList>
    </citation>
    <scope>NUCLEOTIDE SEQUENCE [LARGE SCALE GENOMIC DNA]</scope>
    <source>
        <strain evidence="2">ATCC 10762</strain>
    </source>
</reference>
<proteinExistence type="predicted"/>
<reference evidence="1" key="5">
    <citation type="submission" date="2020-09" db="EMBL/GenBank/DDBJ databases">
        <authorList>
            <person name="Sun Q."/>
            <person name="Ohkuma M."/>
        </authorList>
    </citation>
    <scope>NUCLEOTIDE SEQUENCE</scope>
    <source>
        <strain evidence="1">JCM 4434</strain>
    </source>
</reference>
<reference evidence="2 3" key="2">
    <citation type="submission" date="2014-07" db="EMBL/GenBank/DDBJ databases">
        <authorList>
            <person name="Zhang J.E."/>
            <person name="Yang H."/>
            <person name="Guo J."/>
            <person name="Deng Z."/>
            <person name="Luo H."/>
            <person name="Luo M."/>
            <person name="Zhao B."/>
        </authorList>
    </citation>
    <scope>NUCLEOTIDE SEQUENCE [LARGE SCALE GENOMIC DNA]</scope>
    <source>
        <strain evidence="2">ATCC 10762</strain>
        <strain evidence="3">ATCC 10762 / DSM 40127 / CCM 3239 / JCM 4008 / LMG 5968 / NBRC 12843 / NCIMB 8234 / A-377</strain>
    </source>
</reference>
<reference evidence="1" key="1">
    <citation type="journal article" date="2014" name="Int. J. Syst. Evol. Microbiol.">
        <title>Complete genome sequence of Corynebacterium casei LMG S-19264T (=DSM 44701T), isolated from a smear-ripened cheese.</title>
        <authorList>
            <consortium name="US DOE Joint Genome Institute (JGI-PGF)"/>
            <person name="Walter F."/>
            <person name="Albersmeier A."/>
            <person name="Kalinowski J."/>
            <person name="Ruckert C."/>
        </authorList>
    </citation>
    <scope>NUCLEOTIDE SEQUENCE</scope>
    <source>
        <strain evidence="1">JCM 4434</strain>
    </source>
</reference>
<dbReference type="RefSeq" id="WP_030290310.1">
    <property type="nucleotide sequence ID" value="NZ_BMUB01000041.1"/>
</dbReference>
<dbReference type="Proteomes" id="UP000610124">
    <property type="component" value="Unassembled WGS sequence"/>
</dbReference>
<dbReference type="Pfam" id="PF09684">
    <property type="entry name" value="Tail_P2_I"/>
    <property type="match status" value="1"/>
</dbReference>
<dbReference type="InterPro" id="IPR006521">
    <property type="entry name" value="Tail_protein_I"/>
</dbReference>
<evidence type="ECO:0000313" key="3">
    <source>
        <dbReference type="Proteomes" id="UP000037395"/>
    </source>
</evidence>
<dbReference type="AlphaFoldDB" id="A0A1E7MXU0"/>
<evidence type="ECO:0000313" key="1">
    <source>
        <dbReference type="EMBL" id="GGV06798.1"/>
    </source>
</evidence>
<dbReference type="NCBIfam" id="TIGR01634">
    <property type="entry name" value="tail_P2_I"/>
    <property type="match status" value="1"/>
</dbReference>
<dbReference type="OrthoDB" id="370073at2"/>
<accession>A0A8H9LYA1</accession>
<dbReference type="GeneID" id="97490092"/>
<dbReference type="EMBL" id="JPRF03000072">
    <property type="protein sequence ID" value="OEV33221.1"/>
    <property type="molecule type" value="Genomic_DNA"/>
</dbReference>